<dbReference type="OrthoDB" id="9769667at2"/>
<protein>
    <submittedName>
        <fullName evidence="5">C4-dicarboxylate ABC transporter substrate-binding protein</fullName>
    </submittedName>
</protein>
<dbReference type="Pfam" id="PF03480">
    <property type="entry name" value="DctP"/>
    <property type="match status" value="1"/>
</dbReference>
<name>A0A2N4U713_9BURK</name>
<keyword evidence="3" id="KW-0479">Metal-binding</keyword>
<feature type="signal peptide" evidence="4">
    <location>
        <begin position="1"/>
        <end position="24"/>
    </location>
</feature>
<dbReference type="InterPro" id="IPR038404">
    <property type="entry name" value="TRAP_DctP_sf"/>
</dbReference>
<keyword evidence="6" id="KW-1185">Reference proteome</keyword>
<dbReference type="PANTHER" id="PTHR33376:SF5">
    <property type="entry name" value="EXTRACYTOPLASMIC SOLUTE RECEPTOR PROTEIN"/>
    <property type="match status" value="1"/>
</dbReference>
<dbReference type="PIRSF" id="PIRSF039026">
    <property type="entry name" value="SiaP"/>
    <property type="match status" value="1"/>
</dbReference>
<dbReference type="GO" id="GO:0046872">
    <property type="term" value="F:metal ion binding"/>
    <property type="evidence" value="ECO:0007669"/>
    <property type="project" value="UniProtKB-KW"/>
</dbReference>
<dbReference type="EMBL" id="PDNW01000004">
    <property type="protein sequence ID" value="PLC50810.1"/>
    <property type="molecule type" value="Genomic_DNA"/>
</dbReference>
<feature type="binding site" evidence="2">
    <location>
        <position position="170"/>
    </location>
    <ligand>
        <name>substrate</name>
    </ligand>
</feature>
<reference evidence="5 6" key="1">
    <citation type="submission" date="2017-10" db="EMBL/GenBank/DDBJ databases">
        <title>Two draft genome sequences of Pusillimonas sp. strains isolated from a nitrate- and radionuclide-contaminated groundwater in Russia.</title>
        <authorList>
            <person name="Grouzdev D.S."/>
            <person name="Tourova T.P."/>
            <person name="Goeva M.A."/>
            <person name="Babich T.L."/>
            <person name="Sokolova D.S."/>
            <person name="Abdullin R."/>
            <person name="Poltaraus A.B."/>
            <person name="Toshchakov S.V."/>
            <person name="Nazina T.N."/>
        </authorList>
    </citation>
    <scope>NUCLEOTIDE SEQUENCE [LARGE SCALE GENOMIC DNA]</scope>
    <source>
        <strain evidence="5 6">JR1/69-3-13</strain>
    </source>
</reference>
<feature type="binding site" evidence="3">
    <location>
        <position position="208"/>
    </location>
    <ligand>
        <name>Na(+)</name>
        <dbReference type="ChEBI" id="CHEBI:29101"/>
    </ligand>
</feature>
<dbReference type="Proteomes" id="UP000234190">
    <property type="component" value="Unassembled WGS sequence"/>
</dbReference>
<feature type="binding site" evidence="3">
    <location>
        <position position="233"/>
    </location>
    <ligand>
        <name>substrate</name>
    </ligand>
</feature>
<gene>
    <name evidence="5" type="ORF">CR159_06360</name>
</gene>
<dbReference type="AlphaFoldDB" id="A0A2N4U713"/>
<evidence type="ECO:0000256" key="4">
    <source>
        <dbReference type="SAM" id="SignalP"/>
    </source>
</evidence>
<dbReference type="Gene3D" id="3.40.190.170">
    <property type="entry name" value="Bacterial extracellular solute-binding protein, family 7"/>
    <property type="match status" value="1"/>
</dbReference>
<dbReference type="InterPro" id="IPR018389">
    <property type="entry name" value="DctP_fam"/>
</dbReference>
<keyword evidence="1 4" id="KW-0732">Signal</keyword>
<evidence type="ECO:0000256" key="2">
    <source>
        <dbReference type="PIRSR" id="PIRSR039026-1"/>
    </source>
</evidence>
<evidence type="ECO:0000256" key="1">
    <source>
        <dbReference type="ARBA" id="ARBA00022729"/>
    </source>
</evidence>
<accession>A0A2N4U713</accession>
<dbReference type="RefSeq" id="WP_102073173.1">
    <property type="nucleotide sequence ID" value="NZ_PDNW01000004.1"/>
</dbReference>
<feature type="binding site" evidence="2">
    <location>
        <position position="149"/>
    </location>
    <ligand>
        <name>substrate</name>
    </ligand>
</feature>
<dbReference type="NCBIfam" id="NF037995">
    <property type="entry name" value="TRAP_S1"/>
    <property type="match status" value="1"/>
</dbReference>
<dbReference type="GO" id="GO:0055085">
    <property type="term" value="P:transmembrane transport"/>
    <property type="evidence" value="ECO:0007669"/>
    <property type="project" value="InterPro"/>
</dbReference>
<dbReference type="InterPro" id="IPR026289">
    <property type="entry name" value="SBP_TakP-like"/>
</dbReference>
<feature type="chain" id="PRO_5014613333" evidence="4">
    <location>
        <begin position="25"/>
        <end position="344"/>
    </location>
</feature>
<evidence type="ECO:0000313" key="6">
    <source>
        <dbReference type="Proteomes" id="UP000234190"/>
    </source>
</evidence>
<sequence length="344" mass="37265">MKLKYTIAALSAAFSFAAAPAASAVEVDVASTFPKDMLFLGDGLKQFAKAVDEISNGDIKIKIHGAGDLVPALEVLNAVSSGAVSGGYDWVGYWGGTIPVANLVGALPFGPTPEVLAEWIWEGGGMQIIQKAYDAHNVKFLPCVVVPAEPAGWFNKEIKTVADLQGLKMRIGGLAGRALTKVGVSPQMIPGGEVFVSLERGRIDAAEFSLPAIDESIQLQKAAKYYYFPGWHQPSSINSVTFNKKVWDGFSDLQKNQITTACRSSFLWTLTNGVPEQLATLKRMEKGGTTIKRLPDEVLAALRKATHEVIEEERKRDPLFDEAYGSLSAYIEGADRWKSLQSLK</sequence>
<dbReference type="CDD" id="cd13604">
    <property type="entry name" value="PBP2_TRAP_ketoacid_lactate_like"/>
    <property type="match status" value="1"/>
</dbReference>
<evidence type="ECO:0000256" key="3">
    <source>
        <dbReference type="PIRSR" id="PIRSR039026-2"/>
    </source>
</evidence>
<comment type="caution">
    <text evidence="5">The sequence shown here is derived from an EMBL/GenBank/DDBJ whole genome shotgun (WGS) entry which is preliminary data.</text>
</comment>
<proteinExistence type="predicted"/>
<feature type="binding site" evidence="3">
    <location>
        <position position="207"/>
    </location>
    <ligand>
        <name>substrate</name>
    </ligand>
</feature>
<dbReference type="Gene3D" id="3.40.190.10">
    <property type="entry name" value="Periplasmic binding protein-like II"/>
    <property type="match status" value="1"/>
</dbReference>
<organism evidence="5 6">
    <name type="scientific">Pollutimonas subterranea</name>
    <dbReference type="NCBI Taxonomy" id="2045210"/>
    <lineage>
        <taxon>Bacteria</taxon>
        <taxon>Pseudomonadati</taxon>
        <taxon>Pseudomonadota</taxon>
        <taxon>Betaproteobacteria</taxon>
        <taxon>Burkholderiales</taxon>
        <taxon>Alcaligenaceae</taxon>
        <taxon>Pollutimonas</taxon>
    </lineage>
</organism>
<evidence type="ECO:0000313" key="5">
    <source>
        <dbReference type="EMBL" id="PLC50810.1"/>
    </source>
</evidence>
<dbReference type="PANTHER" id="PTHR33376">
    <property type="match status" value="1"/>
</dbReference>
<dbReference type="GO" id="GO:0031317">
    <property type="term" value="C:tripartite ATP-independent periplasmic transporter complex"/>
    <property type="evidence" value="ECO:0007669"/>
    <property type="project" value="InterPro"/>
</dbReference>